<comment type="caution">
    <text evidence="3">The sequence shown here is derived from an EMBL/GenBank/DDBJ whole genome shotgun (WGS) entry which is preliminary data.</text>
</comment>
<evidence type="ECO:0000313" key="4">
    <source>
        <dbReference type="Proteomes" id="UP000599523"/>
    </source>
</evidence>
<dbReference type="Pfam" id="PF04892">
    <property type="entry name" value="VanZ"/>
    <property type="match status" value="1"/>
</dbReference>
<feature type="transmembrane region" description="Helical" evidence="1">
    <location>
        <begin position="57"/>
        <end position="75"/>
    </location>
</feature>
<dbReference type="InterPro" id="IPR014743">
    <property type="entry name" value="Cl-channel_core"/>
</dbReference>
<dbReference type="RefSeq" id="WP_168988204.1">
    <property type="nucleotide sequence ID" value="NZ_CAWPHM010000284.1"/>
</dbReference>
<accession>A0A972F803</accession>
<reference evidence="3" key="1">
    <citation type="submission" date="2019-12" db="EMBL/GenBank/DDBJ databases">
        <title>Comparative genomics gives insights into the taxonomy of the Azoarcus-Aromatoleum group and reveals separate origins of nif in the plant-associated Azoarcus and non-plant-associated Aromatoleum sub-groups.</title>
        <authorList>
            <person name="Lafos M."/>
            <person name="Maluk M."/>
            <person name="Batista M."/>
            <person name="Junghare M."/>
            <person name="Carmona M."/>
            <person name="Faoro H."/>
            <person name="Cruz L.M."/>
            <person name="Battistoni F."/>
            <person name="De Souza E."/>
            <person name="Pedrosa F."/>
            <person name="Chen W.-M."/>
            <person name="Poole P.S."/>
            <person name="Dixon R.A."/>
            <person name="James E.K."/>
        </authorList>
    </citation>
    <scope>NUCLEOTIDE SEQUENCE</scope>
    <source>
        <strain evidence="3">NSC3</strain>
    </source>
</reference>
<feature type="transmembrane region" description="Helical" evidence="1">
    <location>
        <begin position="231"/>
        <end position="250"/>
    </location>
</feature>
<dbReference type="SUPFAM" id="SSF81340">
    <property type="entry name" value="Clc chloride channel"/>
    <property type="match status" value="1"/>
</dbReference>
<dbReference type="Proteomes" id="UP000599523">
    <property type="component" value="Unassembled WGS sequence"/>
</dbReference>
<feature type="transmembrane region" description="Helical" evidence="1">
    <location>
        <begin position="287"/>
        <end position="304"/>
    </location>
</feature>
<evidence type="ECO:0000259" key="2">
    <source>
        <dbReference type="Pfam" id="PF04892"/>
    </source>
</evidence>
<dbReference type="AlphaFoldDB" id="A0A972F803"/>
<dbReference type="PANTHER" id="PTHR28008:SF1">
    <property type="entry name" value="DOMAIN PROTEIN, PUTATIVE (AFU_ORTHOLOGUE AFUA_3G10980)-RELATED"/>
    <property type="match status" value="1"/>
</dbReference>
<dbReference type="PANTHER" id="PTHR28008">
    <property type="entry name" value="DOMAIN PROTEIN, PUTATIVE (AFU_ORTHOLOGUE AFUA_3G10980)-RELATED"/>
    <property type="match status" value="1"/>
</dbReference>
<organism evidence="3 4">
    <name type="scientific">Azoarcus taiwanensis</name>
    <dbReference type="NCBI Taxonomy" id="666964"/>
    <lineage>
        <taxon>Bacteria</taxon>
        <taxon>Pseudomonadati</taxon>
        <taxon>Pseudomonadota</taxon>
        <taxon>Betaproteobacteria</taxon>
        <taxon>Rhodocyclales</taxon>
        <taxon>Zoogloeaceae</taxon>
        <taxon>Azoarcus</taxon>
    </lineage>
</organism>
<gene>
    <name evidence="3" type="ORF">GPA21_10910</name>
</gene>
<dbReference type="EMBL" id="WTVM01000058">
    <property type="protein sequence ID" value="NMG03477.1"/>
    <property type="molecule type" value="Genomic_DNA"/>
</dbReference>
<keyword evidence="4" id="KW-1185">Reference proteome</keyword>
<feature type="transmembrane region" description="Helical" evidence="1">
    <location>
        <begin position="12"/>
        <end position="30"/>
    </location>
</feature>
<feature type="transmembrane region" description="Helical" evidence="1">
    <location>
        <begin position="157"/>
        <end position="180"/>
    </location>
</feature>
<evidence type="ECO:0000313" key="3">
    <source>
        <dbReference type="EMBL" id="NMG03477.1"/>
    </source>
</evidence>
<feature type="domain" description="VanZ-like" evidence="2">
    <location>
        <begin position="17"/>
        <end position="128"/>
    </location>
</feature>
<feature type="transmembrane region" description="Helical" evidence="1">
    <location>
        <begin position="112"/>
        <end position="136"/>
    </location>
</feature>
<protein>
    <submittedName>
        <fullName evidence="3">VanZ family protein</fullName>
    </submittedName>
</protein>
<sequence length="357" mass="38820">MHASVNPSRLAVYLALSYALLILYATLHPLSGWQHSGLPVFDYLIAPFPRYFRLEDLVVNVLGYIPLGFIVVAALPFRRGTAILIATLLAGLLSLSVETLQNFLPTRVSSNVDLACNLAGGFIGAAFGALFAHRLFDRNGWLQRWRNRRIIPGRSGDAGLILLCLWLLTQLMPESIVFASGDIRSLLDLGTPLSFEPERFILFETLLVATNIVAIGLIARCMMTSANPLPILVLLVLALAAKSLATWSFFVPGAPTGWLTPGARDGMLFGLPALAAMLLLPRLAQHALAGMALLAATTLANLIPDNPFLLVDQRLLTYGNFLNFHGLTHIVASTWPLIALGYLSALGLWRGEHLHNT</sequence>
<name>A0A972F803_9RHOO</name>
<feature type="transmembrane region" description="Helical" evidence="1">
    <location>
        <begin position="82"/>
        <end position="100"/>
    </location>
</feature>
<feature type="transmembrane region" description="Helical" evidence="1">
    <location>
        <begin position="200"/>
        <end position="219"/>
    </location>
</feature>
<keyword evidence="1" id="KW-0812">Transmembrane</keyword>
<feature type="transmembrane region" description="Helical" evidence="1">
    <location>
        <begin position="262"/>
        <end position="280"/>
    </location>
</feature>
<evidence type="ECO:0000256" key="1">
    <source>
        <dbReference type="SAM" id="Phobius"/>
    </source>
</evidence>
<proteinExistence type="predicted"/>
<keyword evidence="1" id="KW-1133">Transmembrane helix</keyword>
<dbReference type="InterPro" id="IPR006976">
    <property type="entry name" value="VanZ-like"/>
</dbReference>
<feature type="transmembrane region" description="Helical" evidence="1">
    <location>
        <begin position="324"/>
        <end position="349"/>
    </location>
</feature>
<keyword evidence="1" id="KW-0472">Membrane</keyword>